<evidence type="ECO:0000313" key="2">
    <source>
        <dbReference type="Proteomes" id="UP000886757"/>
    </source>
</evidence>
<dbReference type="Gene3D" id="1.25.40.10">
    <property type="entry name" value="Tetratricopeptide repeat domain"/>
    <property type="match status" value="1"/>
</dbReference>
<dbReference type="InterPro" id="IPR011990">
    <property type="entry name" value="TPR-like_helical_dom_sf"/>
</dbReference>
<proteinExistence type="predicted"/>
<sequence>MRELDYRHPREEEKLHRLLKSPVIQAVLGAYQEIRAGTSEFARLRNRNFLVTESSSPVLYRLYRQARRRVGVTEPIPLYLEFDYGYTARAEGTDGNCALLLSGRCLEEMDSQELLALLGSQLAHIRFGHVKYLQVSELLDQLLRNIPFVGGAAGKTAGALLLDWKQCAQMTADRGGAVAAGSADAVCRMLQRRMGGSLKNPGADLTGGEALYDGVCTVEGTAAGLVMQNVLRQVDVPFGSRRILHLQKWAHSQWCRQNLPHIYYGSRRGTEYDTNTSGEEDFRQSVLCSKTEPEKSLFLLHGAAGKGWEPAMTRLGLCYLKGQNGLPRRMDTGVDYIRRAALKGDPDGQYILGRLYRQGAGRELERNPQMGEWLLRTAFGQGQMNAAAELETAPLQVYCIPSEKLKRLFEYAGGCRPVSEEAREKLRKWLWIPRQDVICAAETQEDADENPQAIALCDTGIYLRKRGEMPGWITWKLFLTENPQITVHSGLLELTLKGRHVWNSQRAGDPAQIVQKLAAAAKACRRGGI</sequence>
<gene>
    <name evidence="1" type="ORF">IAB31_07130</name>
</gene>
<comment type="caution">
    <text evidence="1">The sequence shown here is derived from an EMBL/GenBank/DDBJ whole genome shotgun (WGS) entry which is preliminary data.</text>
</comment>
<protein>
    <recommendedName>
        <fullName evidence="3">Peptidase M48 domain-containing protein</fullName>
    </recommendedName>
</protein>
<dbReference type="Pfam" id="PF08238">
    <property type="entry name" value="Sel1"/>
    <property type="match status" value="2"/>
</dbReference>
<dbReference type="SUPFAM" id="SSF81901">
    <property type="entry name" value="HCP-like"/>
    <property type="match status" value="1"/>
</dbReference>
<evidence type="ECO:0000313" key="1">
    <source>
        <dbReference type="EMBL" id="HIR13678.1"/>
    </source>
</evidence>
<dbReference type="Proteomes" id="UP000886757">
    <property type="component" value="Unassembled WGS sequence"/>
</dbReference>
<evidence type="ECO:0008006" key="3">
    <source>
        <dbReference type="Google" id="ProtNLM"/>
    </source>
</evidence>
<dbReference type="SMART" id="SM00671">
    <property type="entry name" value="SEL1"/>
    <property type="match status" value="2"/>
</dbReference>
<accession>A0A9D1DAG7</accession>
<reference evidence="1" key="2">
    <citation type="journal article" date="2021" name="PeerJ">
        <title>Extensive microbial diversity within the chicken gut microbiome revealed by metagenomics and culture.</title>
        <authorList>
            <person name="Gilroy R."/>
            <person name="Ravi A."/>
            <person name="Getino M."/>
            <person name="Pursley I."/>
            <person name="Horton D.L."/>
            <person name="Alikhan N.F."/>
            <person name="Baker D."/>
            <person name="Gharbi K."/>
            <person name="Hall N."/>
            <person name="Watson M."/>
            <person name="Adriaenssens E.M."/>
            <person name="Foster-Nyarko E."/>
            <person name="Jarju S."/>
            <person name="Secka A."/>
            <person name="Antonio M."/>
            <person name="Oren A."/>
            <person name="Chaudhuri R.R."/>
            <person name="La Ragione R."/>
            <person name="Hildebrand F."/>
            <person name="Pallen M.J."/>
        </authorList>
    </citation>
    <scope>NUCLEOTIDE SEQUENCE</scope>
    <source>
        <strain evidence="1">ChiSjej4B22-8148</strain>
    </source>
</reference>
<dbReference type="AlphaFoldDB" id="A0A9D1DAG7"/>
<dbReference type="InterPro" id="IPR006597">
    <property type="entry name" value="Sel1-like"/>
</dbReference>
<reference evidence="1" key="1">
    <citation type="submission" date="2020-10" db="EMBL/GenBank/DDBJ databases">
        <authorList>
            <person name="Gilroy R."/>
        </authorList>
    </citation>
    <scope>NUCLEOTIDE SEQUENCE</scope>
    <source>
        <strain evidence="1">ChiSjej4B22-8148</strain>
    </source>
</reference>
<name>A0A9D1DAG7_9FIRM</name>
<organism evidence="1 2">
    <name type="scientific">Candidatus Choladousia intestinavium</name>
    <dbReference type="NCBI Taxonomy" id="2840727"/>
    <lineage>
        <taxon>Bacteria</taxon>
        <taxon>Bacillati</taxon>
        <taxon>Bacillota</taxon>
        <taxon>Clostridia</taxon>
        <taxon>Lachnospirales</taxon>
        <taxon>Lachnospiraceae</taxon>
        <taxon>Lachnospiraceae incertae sedis</taxon>
        <taxon>Candidatus Choladousia</taxon>
    </lineage>
</organism>
<dbReference type="EMBL" id="DVGK01000080">
    <property type="protein sequence ID" value="HIR13678.1"/>
    <property type="molecule type" value="Genomic_DNA"/>
</dbReference>